<reference evidence="5" key="3">
    <citation type="submission" date="2025-09" db="UniProtKB">
        <authorList>
            <consortium name="Ensembl"/>
        </authorList>
    </citation>
    <scope>IDENTIFICATION</scope>
</reference>
<dbReference type="InterPro" id="IPR003599">
    <property type="entry name" value="Ig_sub"/>
</dbReference>
<dbReference type="SUPFAM" id="SSF48726">
    <property type="entry name" value="Immunoglobulin"/>
    <property type="match status" value="2"/>
</dbReference>
<evidence type="ECO:0000313" key="6">
    <source>
        <dbReference type="Proteomes" id="UP000001646"/>
    </source>
</evidence>
<dbReference type="PANTHER" id="PTHR19944">
    <property type="entry name" value="MHC CLASS II-RELATED"/>
    <property type="match status" value="1"/>
</dbReference>
<dbReference type="GO" id="GO:0042613">
    <property type="term" value="C:MHC class II protein complex"/>
    <property type="evidence" value="ECO:0000318"/>
    <property type="project" value="GO_Central"/>
</dbReference>
<dbReference type="PROSITE" id="PS50835">
    <property type="entry name" value="IG_LIKE"/>
    <property type="match status" value="2"/>
</dbReference>
<dbReference type="GO" id="GO:0050778">
    <property type="term" value="P:positive regulation of immune response"/>
    <property type="evidence" value="ECO:0000318"/>
    <property type="project" value="GO_Central"/>
</dbReference>
<evidence type="ECO:0000259" key="4">
    <source>
        <dbReference type="PROSITE" id="PS50835"/>
    </source>
</evidence>
<dbReference type="InterPro" id="IPR036179">
    <property type="entry name" value="Ig-like_dom_sf"/>
</dbReference>
<name>A0A803TQE1_ANOCA</name>
<keyword evidence="3" id="KW-0732">Signal</keyword>
<feature type="signal peptide" evidence="3">
    <location>
        <begin position="1"/>
        <end position="19"/>
    </location>
</feature>
<reference evidence="5" key="2">
    <citation type="submission" date="2025-08" db="UniProtKB">
        <authorList>
            <consortium name="Ensembl"/>
        </authorList>
    </citation>
    <scope>IDENTIFICATION</scope>
</reference>
<dbReference type="PROSITE" id="PS00290">
    <property type="entry name" value="IG_MHC"/>
    <property type="match status" value="1"/>
</dbReference>
<dbReference type="FunFam" id="2.60.40.10:FF:002254">
    <property type="entry name" value="Uncharacterized protein"/>
    <property type="match status" value="1"/>
</dbReference>
<dbReference type="Gene3D" id="2.60.40.10">
    <property type="entry name" value="Immunoglobulins"/>
    <property type="match status" value="2"/>
</dbReference>
<dbReference type="SMART" id="SM00409">
    <property type="entry name" value="IG"/>
    <property type="match status" value="2"/>
</dbReference>
<reference evidence="5" key="1">
    <citation type="submission" date="2009-12" db="EMBL/GenBank/DDBJ databases">
        <title>The Genome Sequence of Anolis carolinensis (Green Anole Lizard).</title>
        <authorList>
            <consortium name="The Genome Sequencing Platform"/>
            <person name="Di Palma F."/>
            <person name="Alfoldi J."/>
            <person name="Heiman D."/>
            <person name="Young S."/>
            <person name="Grabherr M."/>
            <person name="Johnson J."/>
            <person name="Lander E.S."/>
            <person name="Lindblad-Toh K."/>
        </authorList>
    </citation>
    <scope>NUCLEOTIDE SEQUENCE [LARGE SCALE GENOMIC DNA]</scope>
    <source>
        <strain evidence="5">JBL SC #1</strain>
    </source>
</reference>
<dbReference type="InterPro" id="IPR013106">
    <property type="entry name" value="Ig_V-set"/>
</dbReference>
<dbReference type="InterPro" id="IPR003006">
    <property type="entry name" value="Ig/MHC_CS"/>
</dbReference>
<dbReference type="GO" id="GO:0005765">
    <property type="term" value="C:lysosomal membrane"/>
    <property type="evidence" value="ECO:0000318"/>
    <property type="project" value="GO_Central"/>
</dbReference>
<keyword evidence="6" id="KW-1185">Reference proteome</keyword>
<feature type="chain" id="PRO_5032355322" description="Ig-like domain-containing protein" evidence="3">
    <location>
        <begin position="20"/>
        <end position="235"/>
    </location>
</feature>
<evidence type="ECO:0000256" key="2">
    <source>
        <dbReference type="ARBA" id="ARBA00023319"/>
    </source>
</evidence>
<dbReference type="GO" id="GO:0019886">
    <property type="term" value="P:antigen processing and presentation of exogenous peptide antigen via MHC class II"/>
    <property type="evidence" value="ECO:0000318"/>
    <property type="project" value="GO_Central"/>
</dbReference>
<dbReference type="SMART" id="SM00407">
    <property type="entry name" value="IGc1"/>
    <property type="match status" value="1"/>
</dbReference>
<dbReference type="InterPro" id="IPR003597">
    <property type="entry name" value="Ig_C1-set"/>
</dbReference>
<dbReference type="InParanoid" id="A0A803TQE1"/>
<dbReference type="InterPro" id="IPR050160">
    <property type="entry name" value="MHC/Immunoglobulin"/>
</dbReference>
<dbReference type="InterPro" id="IPR007110">
    <property type="entry name" value="Ig-like_dom"/>
</dbReference>
<feature type="domain" description="Ig-like" evidence="4">
    <location>
        <begin position="20"/>
        <end position="119"/>
    </location>
</feature>
<evidence type="ECO:0000313" key="5">
    <source>
        <dbReference type="Ensembl" id="ENSACAP00000037431.1"/>
    </source>
</evidence>
<evidence type="ECO:0000256" key="3">
    <source>
        <dbReference type="SAM" id="SignalP"/>
    </source>
</evidence>
<dbReference type="AlphaFoldDB" id="A0A803TQE1"/>
<sequence length="235" mass="25202">MALILLFLVLLNCYAGVHSQGMLTQPASVSGSPGEMFTLSCTKGSGNWNSAVYWIQQKSGEAPRFVHCNGCSSRGPGIPARFTATGSGNTGTLTITNIQAEDEADYYCVCWHSTDSSFVFGGGTHMTVTGQPAVPPVVSLFPPSQEELKSKNKATLACLMDGFHPGVVQVEWLGDGRTISSGVETTKPIKQGDKYIASSYLTLSRSEWEANESYTCKVTHESKTIEKVVSRLACS</sequence>
<dbReference type="Ensembl" id="ENSACAT00000049217.1">
    <property type="protein sequence ID" value="ENSACAP00000037431.1"/>
    <property type="gene ID" value="ENSACAG00000042073.1"/>
</dbReference>
<dbReference type="GO" id="GO:0023026">
    <property type="term" value="F:MHC class II protein complex binding"/>
    <property type="evidence" value="ECO:0000318"/>
    <property type="project" value="GO_Central"/>
</dbReference>
<dbReference type="PANTHER" id="PTHR19944:SF98">
    <property type="entry name" value="IG-LIKE DOMAIN-CONTAINING PROTEIN"/>
    <property type="match status" value="1"/>
</dbReference>
<dbReference type="GO" id="GO:0042605">
    <property type="term" value="F:peptide antigen binding"/>
    <property type="evidence" value="ECO:0000318"/>
    <property type="project" value="GO_Central"/>
</dbReference>
<dbReference type="GeneTree" id="ENSGT00940000154179"/>
<organism evidence="5 6">
    <name type="scientific">Anolis carolinensis</name>
    <name type="common">Green anole</name>
    <name type="synonym">American chameleon</name>
    <dbReference type="NCBI Taxonomy" id="28377"/>
    <lineage>
        <taxon>Eukaryota</taxon>
        <taxon>Metazoa</taxon>
        <taxon>Chordata</taxon>
        <taxon>Craniata</taxon>
        <taxon>Vertebrata</taxon>
        <taxon>Euteleostomi</taxon>
        <taxon>Lepidosauria</taxon>
        <taxon>Squamata</taxon>
        <taxon>Bifurcata</taxon>
        <taxon>Unidentata</taxon>
        <taxon>Episquamata</taxon>
        <taxon>Toxicofera</taxon>
        <taxon>Iguania</taxon>
        <taxon>Dactyloidae</taxon>
        <taxon>Anolis</taxon>
    </lineage>
</organism>
<dbReference type="Pfam" id="PF07654">
    <property type="entry name" value="C1-set"/>
    <property type="match status" value="1"/>
</dbReference>
<dbReference type="GO" id="GO:0002503">
    <property type="term" value="P:peptide antigen assembly with MHC class II protein complex"/>
    <property type="evidence" value="ECO:0000318"/>
    <property type="project" value="GO_Central"/>
</dbReference>
<dbReference type="GO" id="GO:0031902">
    <property type="term" value="C:late endosome membrane"/>
    <property type="evidence" value="ECO:0000318"/>
    <property type="project" value="GO_Central"/>
</dbReference>
<dbReference type="Proteomes" id="UP000001646">
    <property type="component" value="Unplaced"/>
</dbReference>
<dbReference type="GO" id="GO:0050870">
    <property type="term" value="P:positive regulation of T cell activation"/>
    <property type="evidence" value="ECO:0000318"/>
    <property type="project" value="GO_Central"/>
</dbReference>
<evidence type="ECO:0000256" key="1">
    <source>
        <dbReference type="ARBA" id="ARBA00023157"/>
    </source>
</evidence>
<accession>A0A803TQE1</accession>
<dbReference type="Pfam" id="PF07686">
    <property type="entry name" value="V-set"/>
    <property type="match status" value="1"/>
</dbReference>
<dbReference type="CDD" id="cd07699">
    <property type="entry name" value="IgC1_L"/>
    <property type="match status" value="1"/>
</dbReference>
<dbReference type="InterPro" id="IPR013783">
    <property type="entry name" value="Ig-like_fold"/>
</dbReference>
<proteinExistence type="predicted"/>
<dbReference type="FunFam" id="2.60.40.10:FF:000283">
    <property type="entry name" value="Immunoglobulin kappa constant"/>
    <property type="match status" value="1"/>
</dbReference>
<keyword evidence="2" id="KW-0393">Immunoglobulin domain</keyword>
<keyword evidence="1" id="KW-1015">Disulfide bond</keyword>
<dbReference type="SMART" id="SM00406">
    <property type="entry name" value="IGv"/>
    <property type="match status" value="1"/>
</dbReference>
<protein>
    <recommendedName>
        <fullName evidence="4">Ig-like domain-containing protein</fullName>
    </recommendedName>
</protein>
<feature type="domain" description="Ig-like" evidence="4">
    <location>
        <begin position="136"/>
        <end position="230"/>
    </location>
</feature>